<dbReference type="PANTHER" id="PTHR43537">
    <property type="entry name" value="TRANSCRIPTIONAL REGULATOR, GNTR FAMILY"/>
    <property type="match status" value="1"/>
</dbReference>
<dbReference type="GO" id="GO:0003700">
    <property type="term" value="F:DNA-binding transcription factor activity"/>
    <property type="evidence" value="ECO:0007669"/>
    <property type="project" value="InterPro"/>
</dbReference>
<name>A0A2M8WNA7_9RHOB</name>
<evidence type="ECO:0000256" key="3">
    <source>
        <dbReference type="ARBA" id="ARBA00023163"/>
    </source>
</evidence>
<keyword evidence="2 5" id="KW-0238">DNA-binding</keyword>
<dbReference type="InterPro" id="IPR008920">
    <property type="entry name" value="TF_FadR/GntR_C"/>
</dbReference>
<dbReference type="InterPro" id="IPR036390">
    <property type="entry name" value="WH_DNA-bd_sf"/>
</dbReference>
<dbReference type="Pfam" id="PF00392">
    <property type="entry name" value="GntR"/>
    <property type="match status" value="1"/>
</dbReference>
<dbReference type="AlphaFoldDB" id="A0A2M8WNA7"/>
<reference evidence="5 6" key="1">
    <citation type="submission" date="2017-11" db="EMBL/GenBank/DDBJ databases">
        <title>Genomic Encyclopedia of Archaeal and Bacterial Type Strains, Phase II (KMG-II): From Individual Species to Whole Genera.</title>
        <authorList>
            <person name="Goeker M."/>
        </authorList>
    </citation>
    <scope>NUCLEOTIDE SEQUENCE [LARGE SCALE GENOMIC DNA]</scope>
    <source>
        <strain evidence="5 6">DSM 29128</strain>
    </source>
</reference>
<dbReference type="Proteomes" id="UP000228531">
    <property type="component" value="Unassembled WGS sequence"/>
</dbReference>
<dbReference type="SUPFAM" id="SSF46785">
    <property type="entry name" value="Winged helix' DNA-binding domain"/>
    <property type="match status" value="1"/>
</dbReference>
<keyword evidence="1" id="KW-0805">Transcription regulation</keyword>
<keyword evidence="6" id="KW-1185">Reference proteome</keyword>
<dbReference type="RefSeq" id="WP_168769084.1">
    <property type="nucleotide sequence ID" value="NZ_PGTY01000001.1"/>
</dbReference>
<protein>
    <submittedName>
        <fullName evidence="5">DNA-binding GntR family transcriptional regulator</fullName>
    </submittedName>
</protein>
<gene>
    <name evidence="5" type="ORF">BC777_1193</name>
</gene>
<dbReference type="SMART" id="SM00345">
    <property type="entry name" value="HTH_GNTR"/>
    <property type="match status" value="1"/>
</dbReference>
<evidence type="ECO:0000259" key="4">
    <source>
        <dbReference type="PROSITE" id="PS50949"/>
    </source>
</evidence>
<accession>A0A2M8WNA7</accession>
<dbReference type="SMART" id="SM00895">
    <property type="entry name" value="FCD"/>
    <property type="match status" value="1"/>
</dbReference>
<evidence type="ECO:0000256" key="1">
    <source>
        <dbReference type="ARBA" id="ARBA00023015"/>
    </source>
</evidence>
<dbReference type="InterPro" id="IPR000524">
    <property type="entry name" value="Tscrpt_reg_HTH_GntR"/>
</dbReference>
<evidence type="ECO:0000313" key="5">
    <source>
        <dbReference type="EMBL" id="PJI92346.1"/>
    </source>
</evidence>
<dbReference type="Gene3D" id="1.20.120.530">
    <property type="entry name" value="GntR ligand-binding domain-like"/>
    <property type="match status" value="1"/>
</dbReference>
<dbReference type="Gene3D" id="1.10.10.10">
    <property type="entry name" value="Winged helix-like DNA-binding domain superfamily/Winged helix DNA-binding domain"/>
    <property type="match status" value="1"/>
</dbReference>
<proteinExistence type="predicted"/>
<dbReference type="InterPro" id="IPR036388">
    <property type="entry name" value="WH-like_DNA-bd_sf"/>
</dbReference>
<evidence type="ECO:0000313" key="6">
    <source>
        <dbReference type="Proteomes" id="UP000228531"/>
    </source>
</evidence>
<evidence type="ECO:0000256" key="2">
    <source>
        <dbReference type="ARBA" id="ARBA00023125"/>
    </source>
</evidence>
<organism evidence="5 6">
    <name type="scientific">Yoonia maricola</name>
    <dbReference type="NCBI Taxonomy" id="420999"/>
    <lineage>
        <taxon>Bacteria</taxon>
        <taxon>Pseudomonadati</taxon>
        <taxon>Pseudomonadota</taxon>
        <taxon>Alphaproteobacteria</taxon>
        <taxon>Rhodobacterales</taxon>
        <taxon>Paracoccaceae</taxon>
        <taxon>Yoonia</taxon>
    </lineage>
</organism>
<sequence length="226" mass="25668">MYDAAHVSDSKSTADVVFEQLHADIVALTILPGAKISEADVARQYGVSRQPVRDAFRRLHNLNLLEIRPQRATVVKRFSRPEIENTRFVRLAVELEVIERACQIWDQTRTEVLAENLKAQSSALTAGDLALFHKLDYNFHEGICDLSGLPMAFQVISNCKQKIDRLCLLSLSDGENIADVLEDHRAIADALNRRCVTDARDRIRHHINRLDTTIADIHQRNADFFQ</sequence>
<feature type="domain" description="HTH gntR-type" evidence="4">
    <location>
        <begin position="11"/>
        <end position="78"/>
    </location>
</feature>
<dbReference type="EMBL" id="PGTY01000001">
    <property type="protein sequence ID" value="PJI92346.1"/>
    <property type="molecule type" value="Genomic_DNA"/>
</dbReference>
<dbReference type="InterPro" id="IPR011711">
    <property type="entry name" value="GntR_C"/>
</dbReference>
<dbReference type="Pfam" id="PF07729">
    <property type="entry name" value="FCD"/>
    <property type="match status" value="1"/>
</dbReference>
<dbReference type="GO" id="GO:0003677">
    <property type="term" value="F:DNA binding"/>
    <property type="evidence" value="ECO:0007669"/>
    <property type="project" value="UniProtKB-KW"/>
</dbReference>
<comment type="caution">
    <text evidence="5">The sequence shown here is derived from an EMBL/GenBank/DDBJ whole genome shotgun (WGS) entry which is preliminary data.</text>
</comment>
<dbReference type="PANTHER" id="PTHR43537:SF5">
    <property type="entry name" value="UXU OPERON TRANSCRIPTIONAL REGULATOR"/>
    <property type="match status" value="1"/>
</dbReference>
<dbReference type="SUPFAM" id="SSF48008">
    <property type="entry name" value="GntR ligand-binding domain-like"/>
    <property type="match status" value="1"/>
</dbReference>
<dbReference type="PROSITE" id="PS50949">
    <property type="entry name" value="HTH_GNTR"/>
    <property type="match status" value="1"/>
</dbReference>
<dbReference type="CDD" id="cd07377">
    <property type="entry name" value="WHTH_GntR"/>
    <property type="match status" value="1"/>
</dbReference>
<keyword evidence="3" id="KW-0804">Transcription</keyword>